<evidence type="ECO:0000256" key="1">
    <source>
        <dbReference type="SAM" id="MobiDB-lite"/>
    </source>
</evidence>
<reference evidence="2" key="1">
    <citation type="journal article" date="2020" name="G3 (Bethesda)">
        <title>High-Quality Assemblies for Three Invasive Social Wasps from the &lt;i&gt;Vespula&lt;/i&gt; Genus.</title>
        <authorList>
            <person name="Harrop T.W.R."/>
            <person name="Guhlin J."/>
            <person name="McLaughlin G.M."/>
            <person name="Permina E."/>
            <person name="Stockwell P."/>
            <person name="Gilligan J."/>
            <person name="Le Lec M.F."/>
            <person name="Gruber M.A.M."/>
            <person name="Quinn O."/>
            <person name="Lovegrove M."/>
            <person name="Duncan E.J."/>
            <person name="Remnant E.J."/>
            <person name="Van Eeckhoven J."/>
            <person name="Graham B."/>
            <person name="Knapp R.A."/>
            <person name="Langford K.W."/>
            <person name="Kronenberg Z."/>
            <person name="Press M.O."/>
            <person name="Eacker S.M."/>
            <person name="Wilson-Rankin E.E."/>
            <person name="Purcell J."/>
            <person name="Lester P.J."/>
            <person name="Dearden P.K."/>
        </authorList>
    </citation>
    <scope>NUCLEOTIDE SEQUENCE</scope>
    <source>
        <strain evidence="2">Marl-1</strain>
    </source>
</reference>
<dbReference type="EMBL" id="JACSEA010000002">
    <property type="protein sequence ID" value="KAF7408656.1"/>
    <property type="molecule type" value="Genomic_DNA"/>
</dbReference>
<evidence type="ECO:0000313" key="2">
    <source>
        <dbReference type="EMBL" id="KAF7408656.1"/>
    </source>
</evidence>
<proteinExistence type="predicted"/>
<gene>
    <name evidence="2" type="ORF">HZH66_003193</name>
</gene>
<dbReference type="AlphaFoldDB" id="A0A834KMU5"/>
<sequence>MADGFRDYTLTWRKWNMDAPIAEPSRLAAYRGVERRKENEDEEVKEVEDEDEEEEKEEKDETWCTYGSQRRSFSNRGFAL</sequence>
<comment type="caution">
    <text evidence="2">The sequence shown here is derived from an EMBL/GenBank/DDBJ whole genome shotgun (WGS) entry which is preliminary data.</text>
</comment>
<protein>
    <submittedName>
        <fullName evidence="2">Uncharacterized protein</fullName>
    </submittedName>
</protein>
<feature type="region of interest" description="Disordered" evidence="1">
    <location>
        <begin position="33"/>
        <end position="64"/>
    </location>
</feature>
<dbReference type="Proteomes" id="UP000614350">
    <property type="component" value="Unassembled WGS sequence"/>
</dbReference>
<organism evidence="2 3">
    <name type="scientific">Vespula vulgaris</name>
    <name type="common">Yellow jacket</name>
    <name type="synonym">Wasp</name>
    <dbReference type="NCBI Taxonomy" id="7454"/>
    <lineage>
        <taxon>Eukaryota</taxon>
        <taxon>Metazoa</taxon>
        <taxon>Ecdysozoa</taxon>
        <taxon>Arthropoda</taxon>
        <taxon>Hexapoda</taxon>
        <taxon>Insecta</taxon>
        <taxon>Pterygota</taxon>
        <taxon>Neoptera</taxon>
        <taxon>Endopterygota</taxon>
        <taxon>Hymenoptera</taxon>
        <taxon>Apocrita</taxon>
        <taxon>Aculeata</taxon>
        <taxon>Vespoidea</taxon>
        <taxon>Vespidae</taxon>
        <taxon>Vespinae</taxon>
        <taxon>Vespula</taxon>
    </lineage>
</organism>
<accession>A0A834KMU5</accession>
<evidence type="ECO:0000313" key="3">
    <source>
        <dbReference type="Proteomes" id="UP000614350"/>
    </source>
</evidence>
<name>A0A834KMU5_VESVU</name>
<keyword evidence="3" id="KW-1185">Reference proteome</keyword>
<feature type="compositionally biased region" description="Acidic residues" evidence="1">
    <location>
        <begin position="40"/>
        <end position="60"/>
    </location>
</feature>